<comment type="caution">
    <text evidence="2">The sequence shown here is derived from an EMBL/GenBank/DDBJ whole genome shotgun (WGS) entry which is preliminary data.</text>
</comment>
<dbReference type="Proteomes" id="UP001243330">
    <property type="component" value="Unassembled WGS sequence"/>
</dbReference>
<evidence type="ECO:0000313" key="2">
    <source>
        <dbReference type="EMBL" id="KAK1843572.1"/>
    </source>
</evidence>
<dbReference type="AlphaFoldDB" id="A0AAD9EDD8"/>
<sequence>MKPFSSSTSTMEHARGPDVFQYADNIRPLGVRTSARGPVELFRYQLPHGRLISSPEPSAVDTAIPAPSPDDRPDSFATSWGLCCGRQTSVISDQCDPKPRCFTAGFPTMDDTWRLISMLHVVSSSNRKERI</sequence>
<protein>
    <submittedName>
        <fullName evidence="2">Uncharacterized protein</fullName>
    </submittedName>
</protein>
<dbReference type="EMBL" id="JAQOWY010000351">
    <property type="protein sequence ID" value="KAK1843572.1"/>
    <property type="molecule type" value="Genomic_DNA"/>
</dbReference>
<gene>
    <name evidence="2" type="ORF">CCHR01_13805</name>
</gene>
<feature type="region of interest" description="Disordered" evidence="1">
    <location>
        <begin position="53"/>
        <end position="73"/>
    </location>
</feature>
<name>A0AAD9EDD8_9PEZI</name>
<reference evidence="2" key="1">
    <citation type="submission" date="2023-01" db="EMBL/GenBank/DDBJ databases">
        <title>Colletotrichum chrysophilum M932 genome sequence.</title>
        <authorList>
            <person name="Baroncelli R."/>
        </authorList>
    </citation>
    <scope>NUCLEOTIDE SEQUENCE</scope>
    <source>
        <strain evidence="2">M932</strain>
    </source>
</reference>
<organism evidence="2 3">
    <name type="scientific">Colletotrichum chrysophilum</name>
    <dbReference type="NCBI Taxonomy" id="1836956"/>
    <lineage>
        <taxon>Eukaryota</taxon>
        <taxon>Fungi</taxon>
        <taxon>Dikarya</taxon>
        <taxon>Ascomycota</taxon>
        <taxon>Pezizomycotina</taxon>
        <taxon>Sordariomycetes</taxon>
        <taxon>Hypocreomycetidae</taxon>
        <taxon>Glomerellales</taxon>
        <taxon>Glomerellaceae</taxon>
        <taxon>Colletotrichum</taxon>
        <taxon>Colletotrichum gloeosporioides species complex</taxon>
    </lineage>
</organism>
<proteinExistence type="predicted"/>
<accession>A0AAD9EDD8</accession>
<evidence type="ECO:0000256" key="1">
    <source>
        <dbReference type="SAM" id="MobiDB-lite"/>
    </source>
</evidence>
<keyword evidence="3" id="KW-1185">Reference proteome</keyword>
<evidence type="ECO:0000313" key="3">
    <source>
        <dbReference type="Proteomes" id="UP001243330"/>
    </source>
</evidence>